<dbReference type="EMBL" id="LR796432">
    <property type="protein sequence ID" value="CAB4144204.1"/>
    <property type="molecule type" value="Genomic_DNA"/>
</dbReference>
<gene>
    <name evidence="1" type="ORF">UFOVP468_15</name>
</gene>
<proteinExistence type="predicted"/>
<protein>
    <submittedName>
        <fullName evidence="1">Uncharacterized protein</fullName>
    </submittedName>
</protein>
<reference evidence="1" key="1">
    <citation type="submission" date="2020-04" db="EMBL/GenBank/DDBJ databases">
        <authorList>
            <person name="Chiriac C."/>
            <person name="Salcher M."/>
            <person name="Ghai R."/>
            <person name="Kavagutti S V."/>
        </authorList>
    </citation>
    <scope>NUCLEOTIDE SEQUENCE</scope>
</reference>
<organism evidence="1">
    <name type="scientific">uncultured Caudovirales phage</name>
    <dbReference type="NCBI Taxonomy" id="2100421"/>
    <lineage>
        <taxon>Viruses</taxon>
        <taxon>Duplodnaviria</taxon>
        <taxon>Heunggongvirae</taxon>
        <taxon>Uroviricota</taxon>
        <taxon>Caudoviricetes</taxon>
        <taxon>Peduoviridae</taxon>
        <taxon>Maltschvirus</taxon>
        <taxon>Maltschvirus maltsch</taxon>
    </lineage>
</organism>
<name>A0A6J5MCB1_9CAUD</name>
<sequence length="91" mass="10388">MSELTIPDIRARMRELAIELDCPELDFLANATVRRYHGRRAPVRLPPLTAQQEEAVRAYALLHPKASQMDMAKKFHTNQGRISEALYGKRG</sequence>
<accession>A0A6J5MCB1</accession>
<evidence type="ECO:0000313" key="1">
    <source>
        <dbReference type="EMBL" id="CAB4144204.1"/>
    </source>
</evidence>